<sequence>MPIPPSWKLDQNLAAAHAALGFTVFYWDRDFVRSRALFDRALELDPGSPDNNHWLALTTMQTGAFDVALDAIRRAQERDPNSRPSSPTRRSSCITPVKWRNPAGY</sequence>
<protein>
    <submittedName>
        <fullName evidence="2">Uncharacterized protein</fullName>
    </submittedName>
</protein>
<organism evidence="2 3">
    <name type="scientific">Kumtagia ephedrae</name>
    <dbReference type="NCBI Taxonomy" id="2116701"/>
    <lineage>
        <taxon>Bacteria</taxon>
        <taxon>Pseudomonadati</taxon>
        <taxon>Pseudomonadota</taxon>
        <taxon>Alphaproteobacteria</taxon>
        <taxon>Hyphomicrobiales</taxon>
        <taxon>Phyllobacteriaceae</taxon>
        <taxon>Kumtagia</taxon>
    </lineage>
</organism>
<feature type="region of interest" description="Disordered" evidence="1">
    <location>
        <begin position="76"/>
        <end position="105"/>
    </location>
</feature>
<dbReference type="Proteomes" id="UP000241229">
    <property type="component" value="Unassembled WGS sequence"/>
</dbReference>
<dbReference type="SUPFAM" id="SSF48452">
    <property type="entry name" value="TPR-like"/>
    <property type="match status" value="1"/>
</dbReference>
<dbReference type="OrthoDB" id="7169102at2"/>
<keyword evidence="3" id="KW-1185">Reference proteome</keyword>
<evidence type="ECO:0000256" key="1">
    <source>
        <dbReference type="SAM" id="MobiDB-lite"/>
    </source>
</evidence>
<comment type="caution">
    <text evidence="2">The sequence shown here is derived from an EMBL/GenBank/DDBJ whole genome shotgun (WGS) entry which is preliminary data.</text>
</comment>
<dbReference type="InterPro" id="IPR011990">
    <property type="entry name" value="TPR-like_helical_dom_sf"/>
</dbReference>
<dbReference type="AlphaFoldDB" id="A0A2P7S2Z4"/>
<dbReference type="Pfam" id="PF14559">
    <property type="entry name" value="TPR_19"/>
    <property type="match status" value="1"/>
</dbReference>
<dbReference type="Gene3D" id="1.25.40.10">
    <property type="entry name" value="Tetratricopeptide repeat domain"/>
    <property type="match status" value="1"/>
</dbReference>
<evidence type="ECO:0000313" key="3">
    <source>
        <dbReference type="Proteomes" id="UP000241229"/>
    </source>
</evidence>
<dbReference type="EMBL" id="PXYK01000020">
    <property type="protein sequence ID" value="PSJ56811.1"/>
    <property type="molecule type" value="Genomic_DNA"/>
</dbReference>
<dbReference type="RefSeq" id="WP_106774005.1">
    <property type="nucleotide sequence ID" value="NZ_PXYK01000020.1"/>
</dbReference>
<gene>
    <name evidence="2" type="ORF">C7I84_20125</name>
</gene>
<proteinExistence type="predicted"/>
<reference evidence="2 3" key="1">
    <citation type="submission" date="2018-03" db="EMBL/GenBank/DDBJ databases">
        <title>The draft genome of Mesorhizobium sp. 6GN-30.</title>
        <authorList>
            <person name="Liu L."/>
            <person name="Li L."/>
            <person name="Wang T."/>
            <person name="Zhang X."/>
            <person name="Liang L."/>
        </authorList>
    </citation>
    <scope>NUCLEOTIDE SEQUENCE [LARGE SCALE GENOMIC DNA]</scope>
    <source>
        <strain evidence="2 3">6GN30</strain>
    </source>
</reference>
<evidence type="ECO:0000313" key="2">
    <source>
        <dbReference type="EMBL" id="PSJ56811.1"/>
    </source>
</evidence>
<accession>A0A2P7S2Z4</accession>
<name>A0A2P7S2Z4_9HYPH</name>
<feature type="compositionally biased region" description="Low complexity" evidence="1">
    <location>
        <begin position="82"/>
        <end position="92"/>
    </location>
</feature>